<protein>
    <recommendedName>
        <fullName evidence="4">Small secreted protein</fullName>
    </recommendedName>
</protein>
<proteinExistence type="predicted"/>
<feature type="signal peptide" evidence="1">
    <location>
        <begin position="1"/>
        <end position="19"/>
    </location>
</feature>
<dbReference type="AlphaFoldDB" id="A0AA38W1U2"/>
<accession>A0AA38W1U2</accession>
<evidence type="ECO:0000256" key="1">
    <source>
        <dbReference type="SAM" id="SignalP"/>
    </source>
</evidence>
<evidence type="ECO:0000313" key="2">
    <source>
        <dbReference type="EMBL" id="KAJ9165438.1"/>
    </source>
</evidence>
<dbReference type="EMBL" id="JANBVN010000003">
    <property type="protein sequence ID" value="KAJ9165438.1"/>
    <property type="molecule type" value="Genomic_DNA"/>
</dbReference>
<sequence>MKSIILTLITFASLTAAWGTVEFCVNRPEVNPGYECASYAFYNEGCWDLPRGDGSFGHPNLRGNTHFVALSGGISCDMFDEVGCTGYTFPHLTEPAVIIDFTTISSVKCYDWK</sequence>
<comment type="caution">
    <text evidence="2">The sequence shown here is derived from an EMBL/GenBank/DDBJ whole genome shotgun (WGS) entry which is preliminary data.</text>
</comment>
<name>A0AA38W1U2_9PEZI</name>
<organism evidence="2 3">
    <name type="scientific">Coniochaeta hoffmannii</name>
    <dbReference type="NCBI Taxonomy" id="91930"/>
    <lineage>
        <taxon>Eukaryota</taxon>
        <taxon>Fungi</taxon>
        <taxon>Dikarya</taxon>
        <taxon>Ascomycota</taxon>
        <taxon>Pezizomycotina</taxon>
        <taxon>Sordariomycetes</taxon>
        <taxon>Sordariomycetidae</taxon>
        <taxon>Coniochaetales</taxon>
        <taxon>Coniochaetaceae</taxon>
        <taxon>Coniochaeta</taxon>
    </lineage>
</organism>
<evidence type="ECO:0008006" key="4">
    <source>
        <dbReference type="Google" id="ProtNLM"/>
    </source>
</evidence>
<feature type="chain" id="PRO_5041278486" description="Small secreted protein" evidence="1">
    <location>
        <begin position="20"/>
        <end position="113"/>
    </location>
</feature>
<reference evidence="2" key="1">
    <citation type="submission" date="2022-07" db="EMBL/GenBank/DDBJ databases">
        <title>Fungi with potential for degradation of polypropylene.</title>
        <authorList>
            <person name="Gostincar C."/>
        </authorList>
    </citation>
    <scope>NUCLEOTIDE SEQUENCE</scope>
    <source>
        <strain evidence="2">EXF-13287</strain>
    </source>
</reference>
<evidence type="ECO:0000313" key="3">
    <source>
        <dbReference type="Proteomes" id="UP001174691"/>
    </source>
</evidence>
<keyword evidence="3" id="KW-1185">Reference proteome</keyword>
<gene>
    <name evidence="2" type="ORF">NKR19_g304</name>
</gene>
<dbReference type="Proteomes" id="UP001174691">
    <property type="component" value="Unassembled WGS sequence"/>
</dbReference>
<keyword evidence="1" id="KW-0732">Signal</keyword>